<name>A0A1H3S542_9BURK</name>
<dbReference type="AlphaFoldDB" id="A0A1H3S542"/>
<gene>
    <name evidence="2" type="ORF">SAMN05421547_11854</name>
</gene>
<feature type="signal peptide" evidence="1">
    <location>
        <begin position="1"/>
        <end position="28"/>
    </location>
</feature>
<organism evidence="2 3">
    <name type="scientific">Delftia lacustris</name>
    <dbReference type="NCBI Taxonomy" id="558537"/>
    <lineage>
        <taxon>Bacteria</taxon>
        <taxon>Pseudomonadati</taxon>
        <taxon>Pseudomonadota</taxon>
        <taxon>Betaproteobacteria</taxon>
        <taxon>Burkholderiales</taxon>
        <taxon>Comamonadaceae</taxon>
        <taxon>Delftia</taxon>
    </lineage>
</organism>
<dbReference type="Proteomes" id="UP000183417">
    <property type="component" value="Unassembled WGS sequence"/>
</dbReference>
<reference evidence="2 3" key="1">
    <citation type="submission" date="2016-10" db="EMBL/GenBank/DDBJ databases">
        <authorList>
            <person name="de Groot N.N."/>
        </authorList>
    </citation>
    <scope>NUCLEOTIDE SEQUENCE [LARGE SCALE GENOMIC DNA]</scope>
    <source>
        <strain evidence="2 3">LMG 24775</strain>
    </source>
</reference>
<dbReference type="RefSeq" id="WP_074923151.1">
    <property type="nucleotide sequence ID" value="NZ_CP069318.1"/>
</dbReference>
<evidence type="ECO:0000256" key="1">
    <source>
        <dbReference type="SAM" id="SignalP"/>
    </source>
</evidence>
<evidence type="ECO:0008006" key="4">
    <source>
        <dbReference type="Google" id="ProtNLM"/>
    </source>
</evidence>
<sequence>MQIHPSASTSFPAVRPLLLCGLVASLYACGGGSGGTDSGGGTGGGTVTQPAITLSGTVAIDQAVRNAAVCVDLNANAACDTGEPSAAATGSDGTFSLTYQPGDAAATAAFNQAPVLARITPESVDAADPTSTATAKAFVLSAPAGKSAQINPLTSLVQKAIAAGTAREVAEAAVARQLGIDAARIYDYQSDAASSAAVLADTARTAAKVTAYALEMGVPIQVTAPGAAAVASNQLAFLNYGNAQNYSVRERRSDGVVQADGFAHQFETRSGKTNGAPSTQEALFPSVTLTSTGWTRCDSSVARLTTQGVPSRTLLCNQSTAYLGFTTASQDVSGKPMAEVITQLRAGDTTLQAEGIRHDRSIEMDPATLGSAVFPQGAQMRTALSVQLNRSPAFINNTATDRFGFATLEAMIAGRPASAVNLSTPATVRASTVGAAGPVDANHVLRVAFIDAANAQFYSCESTPPAYSDLGACTVHSQSAYTLSTSQGVRLLSFADFPGKTFMQGVTRGYTEFDGSVFGYRLPAAIASEDQALSYSTRLNGVAWAAMKTVLGIE</sequence>
<protein>
    <recommendedName>
        <fullName evidence="4">Lipoprotein</fullName>
    </recommendedName>
</protein>
<dbReference type="EMBL" id="FNPE01000018">
    <property type="protein sequence ID" value="SDZ33146.1"/>
    <property type="molecule type" value="Genomic_DNA"/>
</dbReference>
<accession>A0A1H3S542</accession>
<proteinExistence type="predicted"/>
<dbReference type="GeneID" id="94694017"/>
<feature type="chain" id="PRO_5010299986" description="Lipoprotein" evidence="1">
    <location>
        <begin position="29"/>
        <end position="554"/>
    </location>
</feature>
<evidence type="ECO:0000313" key="2">
    <source>
        <dbReference type="EMBL" id="SDZ33146.1"/>
    </source>
</evidence>
<evidence type="ECO:0000313" key="3">
    <source>
        <dbReference type="Proteomes" id="UP000183417"/>
    </source>
</evidence>
<keyword evidence="1" id="KW-0732">Signal</keyword>